<gene>
    <name evidence="2" type="ORF">ACN38_g1363</name>
</gene>
<reference evidence="2 3" key="1">
    <citation type="submission" date="2015-08" db="EMBL/GenBank/DDBJ databases">
        <title>Genome sequencing of Penicillium nordicum.</title>
        <authorList>
            <person name="Nguyen H.D."/>
            <person name="Seifert K.A."/>
        </authorList>
    </citation>
    <scope>NUCLEOTIDE SEQUENCE [LARGE SCALE GENOMIC DNA]</scope>
    <source>
        <strain evidence="2 3">DAOMC 185683</strain>
    </source>
</reference>
<organism evidence="2 3">
    <name type="scientific">Penicillium nordicum</name>
    <dbReference type="NCBI Taxonomy" id="229535"/>
    <lineage>
        <taxon>Eukaryota</taxon>
        <taxon>Fungi</taxon>
        <taxon>Dikarya</taxon>
        <taxon>Ascomycota</taxon>
        <taxon>Pezizomycotina</taxon>
        <taxon>Eurotiomycetes</taxon>
        <taxon>Eurotiomycetidae</taxon>
        <taxon>Eurotiales</taxon>
        <taxon>Aspergillaceae</taxon>
        <taxon>Penicillium</taxon>
    </lineage>
</organism>
<protein>
    <submittedName>
        <fullName evidence="2">Uncharacterized protein</fullName>
    </submittedName>
</protein>
<name>A0A0M8PFN4_9EURO</name>
<dbReference type="AlphaFoldDB" id="A0A0M8PFN4"/>
<comment type="caution">
    <text evidence="2">The sequence shown here is derived from an EMBL/GenBank/DDBJ whole genome shotgun (WGS) entry which is preliminary data.</text>
</comment>
<evidence type="ECO:0000313" key="2">
    <source>
        <dbReference type="EMBL" id="KOS47694.1"/>
    </source>
</evidence>
<dbReference type="EMBL" id="LHQQ01000013">
    <property type="protein sequence ID" value="KOS47694.1"/>
    <property type="molecule type" value="Genomic_DNA"/>
</dbReference>
<evidence type="ECO:0000256" key="1">
    <source>
        <dbReference type="SAM" id="MobiDB-lite"/>
    </source>
</evidence>
<accession>A0A0M8PFN4</accession>
<proteinExistence type="predicted"/>
<sequence>MPECPRHTDPHDDRSITTDSLSLSFFLSLLCPTQSLRIYQLGFFINIPSNRFYINISRNSPAQDEVRSTKYTNPVTWPQPPNYHDPPRSISLPI</sequence>
<keyword evidence="3" id="KW-1185">Reference proteome</keyword>
<dbReference type="Proteomes" id="UP000037696">
    <property type="component" value="Unassembled WGS sequence"/>
</dbReference>
<feature type="region of interest" description="Disordered" evidence="1">
    <location>
        <begin position="63"/>
        <end position="94"/>
    </location>
</feature>
<evidence type="ECO:0000313" key="3">
    <source>
        <dbReference type="Proteomes" id="UP000037696"/>
    </source>
</evidence>